<feature type="region of interest" description="Disordered" evidence="9">
    <location>
        <begin position="296"/>
        <end position="323"/>
    </location>
</feature>
<feature type="binding site" evidence="8">
    <location>
        <position position="113"/>
    </location>
    <ligand>
        <name>[4Fe-4S] cluster</name>
        <dbReference type="ChEBI" id="CHEBI:49883"/>
        <label>3</label>
    </ligand>
</feature>
<dbReference type="GO" id="GO:0030313">
    <property type="term" value="C:cell envelope"/>
    <property type="evidence" value="ECO:0007669"/>
    <property type="project" value="UniProtKB-SubCell"/>
</dbReference>
<keyword evidence="4 8" id="KW-0479">Metal-binding</keyword>
<evidence type="ECO:0000259" key="10">
    <source>
        <dbReference type="PROSITE" id="PS51379"/>
    </source>
</evidence>
<evidence type="ECO:0000313" key="12">
    <source>
        <dbReference type="Proteomes" id="UP000636888"/>
    </source>
</evidence>
<feature type="binding site" evidence="8">
    <location>
        <position position="178"/>
    </location>
    <ligand>
        <name>[4Fe-4S] cluster</name>
        <dbReference type="ChEBI" id="CHEBI:49883"/>
        <label>2</label>
    </ligand>
</feature>
<dbReference type="PROSITE" id="PS51379">
    <property type="entry name" value="4FE4S_FER_2"/>
    <property type="match status" value="3"/>
</dbReference>
<feature type="binding site" evidence="8">
    <location>
        <position position="52"/>
    </location>
    <ligand>
        <name>[4Fe-4S] cluster</name>
        <dbReference type="ChEBI" id="CHEBI:49883"/>
        <label>1</label>
    </ligand>
</feature>
<feature type="binding site" evidence="8">
    <location>
        <position position="149"/>
    </location>
    <ligand>
        <name>[4Fe-4S] cluster</name>
        <dbReference type="ChEBI" id="CHEBI:49883"/>
        <label>4</label>
    </ligand>
</feature>
<organism evidence="11 12">
    <name type="scientific">Geomesophilobacter sediminis</name>
    <dbReference type="NCBI Taxonomy" id="2798584"/>
    <lineage>
        <taxon>Bacteria</taxon>
        <taxon>Pseudomonadati</taxon>
        <taxon>Thermodesulfobacteriota</taxon>
        <taxon>Desulfuromonadia</taxon>
        <taxon>Geobacterales</taxon>
        <taxon>Geobacteraceae</taxon>
        <taxon>Geomesophilobacter</taxon>
    </lineage>
</organism>
<keyword evidence="12" id="KW-1185">Reference proteome</keyword>
<comment type="caution">
    <text evidence="11">The sequence shown here is derived from an EMBL/GenBank/DDBJ whole genome shotgun (WGS) entry which is preliminary data.</text>
</comment>
<keyword evidence="5" id="KW-0677">Repeat</keyword>
<dbReference type="InterPro" id="IPR017900">
    <property type="entry name" value="4Fe4S_Fe_S_CS"/>
</dbReference>
<proteinExistence type="predicted"/>
<dbReference type="InterPro" id="IPR051555">
    <property type="entry name" value="FDH_Electron_Transfer_Unit"/>
</dbReference>
<feature type="binding site" evidence="8">
    <location>
        <position position="116"/>
    </location>
    <ligand>
        <name>[4Fe-4S] cluster</name>
        <dbReference type="ChEBI" id="CHEBI:49883"/>
        <label>3</label>
    </ligand>
</feature>
<evidence type="ECO:0000256" key="6">
    <source>
        <dbReference type="ARBA" id="ARBA00023004"/>
    </source>
</evidence>
<feature type="binding site" evidence="8">
    <location>
        <position position="55"/>
    </location>
    <ligand>
        <name>[4Fe-4S] cluster</name>
        <dbReference type="ChEBI" id="CHEBI:49883"/>
        <label>1</label>
    </ligand>
</feature>
<dbReference type="Pfam" id="PF13247">
    <property type="entry name" value="Fer4_11"/>
    <property type="match status" value="1"/>
</dbReference>
<feature type="domain" description="4Fe-4S ferredoxin-type" evidence="10">
    <location>
        <begin position="104"/>
        <end position="135"/>
    </location>
</feature>
<feature type="binding site" evidence="8">
    <location>
        <position position="175"/>
    </location>
    <ligand>
        <name>[4Fe-4S] cluster</name>
        <dbReference type="ChEBI" id="CHEBI:49883"/>
        <label>2</label>
    </ligand>
</feature>
<dbReference type="NCBIfam" id="TIGR01409">
    <property type="entry name" value="TAT_signal_seq"/>
    <property type="match status" value="1"/>
</dbReference>
<dbReference type="AlphaFoldDB" id="A0A8J7IM74"/>
<keyword evidence="3 8" id="KW-0004">4Fe-4S</keyword>
<evidence type="ECO:0000256" key="5">
    <source>
        <dbReference type="ARBA" id="ARBA00022737"/>
    </source>
</evidence>
<dbReference type="GO" id="GO:0015944">
    <property type="term" value="P:formate oxidation"/>
    <property type="evidence" value="ECO:0007669"/>
    <property type="project" value="InterPro"/>
</dbReference>
<dbReference type="PROSITE" id="PS00198">
    <property type="entry name" value="4FE4S_FER_1"/>
    <property type="match status" value="1"/>
</dbReference>
<dbReference type="GO" id="GO:0051539">
    <property type="term" value="F:4 iron, 4 sulfur cluster binding"/>
    <property type="evidence" value="ECO:0007669"/>
    <property type="project" value="UniProtKB-KW"/>
</dbReference>
<dbReference type="SUPFAM" id="SSF54862">
    <property type="entry name" value="4Fe-4S ferredoxins"/>
    <property type="match status" value="1"/>
</dbReference>
<evidence type="ECO:0000256" key="1">
    <source>
        <dbReference type="ARBA" id="ARBA00004196"/>
    </source>
</evidence>
<evidence type="ECO:0000256" key="3">
    <source>
        <dbReference type="ARBA" id="ARBA00022485"/>
    </source>
</evidence>
<keyword evidence="7 8" id="KW-0411">Iron-sulfur</keyword>
<dbReference type="EMBL" id="JAEMHM010000003">
    <property type="protein sequence ID" value="MBJ6723753.1"/>
    <property type="molecule type" value="Genomic_DNA"/>
</dbReference>
<dbReference type="InterPro" id="IPR017896">
    <property type="entry name" value="4Fe4S_Fe-S-bd"/>
</dbReference>
<comment type="subcellular location">
    <subcellularLocation>
        <location evidence="1">Cell envelope</location>
    </subcellularLocation>
</comment>
<comment type="cofactor">
    <cofactor evidence="8">
        <name>[4Fe-4S] cluster</name>
        <dbReference type="ChEBI" id="CHEBI:49883"/>
    </cofactor>
    <text evidence="8">Binds 4 [4Fe-4S] clusters per subunit.</text>
</comment>
<gene>
    <name evidence="11" type="primary">hybA</name>
    <name evidence="11" type="ORF">JFN93_03445</name>
</gene>
<feature type="binding site" evidence="8">
    <location>
        <position position="146"/>
    </location>
    <ligand>
        <name>[4Fe-4S] cluster</name>
        <dbReference type="ChEBI" id="CHEBI:49883"/>
        <label>4</label>
    </ligand>
</feature>
<evidence type="ECO:0000256" key="8">
    <source>
        <dbReference type="PIRSR" id="PIRSR036298-50"/>
    </source>
</evidence>
<feature type="binding site" evidence="8">
    <location>
        <position position="152"/>
    </location>
    <ligand>
        <name>[4Fe-4S] cluster</name>
        <dbReference type="ChEBI" id="CHEBI:49883"/>
        <label>4</label>
    </ligand>
</feature>
<feature type="binding site" evidence="8">
    <location>
        <position position="121"/>
    </location>
    <ligand>
        <name>[4Fe-4S] cluster</name>
        <dbReference type="ChEBI" id="CHEBI:49883"/>
        <label>3</label>
    </ligand>
</feature>
<accession>A0A8J7IM74</accession>
<dbReference type="GO" id="GO:0046872">
    <property type="term" value="F:metal ion binding"/>
    <property type="evidence" value="ECO:0007669"/>
    <property type="project" value="UniProtKB-KW"/>
</dbReference>
<dbReference type="RefSeq" id="WP_199382605.1">
    <property type="nucleotide sequence ID" value="NZ_JAEMHM010000003.1"/>
</dbReference>
<feature type="binding site" evidence="8">
    <location>
        <position position="59"/>
    </location>
    <ligand>
        <name>[4Fe-4S] cluster</name>
        <dbReference type="ChEBI" id="CHEBI:49883"/>
        <label>2</label>
    </ligand>
</feature>
<feature type="domain" description="4Fe-4S ferredoxin-type" evidence="10">
    <location>
        <begin position="40"/>
        <end position="69"/>
    </location>
</feature>
<feature type="binding site" evidence="8">
    <location>
        <position position="125"/>
    </location>
    <ligand>
        <name>[4Fe-4S] cluster</name>
        <dbReference type="ChEBI" id="CHEBI:49883"/>
        <label>4</label>
    </ligand>
</feature>
<dbReference type="NCBIfam" id="NF008134">
    <property type="entry name" value="PRK10882.1"/>
    <property type="match status" value="1"/>
</dbReference>
<feature type="binding site" evidence="8">
    <location>
        <position position="49"/>
    </location>
    <ligand>
        <name>[4Fe-4S] cluster</name>
        <dbReference type="ChEBI" id="CHEBI:49883"/>
        <label>1</label>
    </ligand>
</feature>
<evidence type="ECO:0000256" key="2">
    <source>
        <dbReference type="ARBA" id="ARBA00011771"/>
    </source>
</evidence>
<feature type="binding site" evidence="8">
    <location>
        <position position="191"/>
    </location>
    <ligand>
        <name>[4Fe-4S] cluster</name>
        <dbReference type="ChEBI" id="CHEBI:49883"/>
        <label>2</label>
    </ligand>
</feature>
<protein>
    <submittedName>
        <fullName evidence="11">Hydrogenase 2 operon protein HybA</fullName>
    </submittedName>
</protein>
<evidence type="ECO:0000256" key="4">
    <source>
        <dbReference type="ARBA" id="ARBA00022723"/>
    </source>
</evidence>
<feature type="binding site" evidence="8">
    <location>
        <position position="156"/>
    </location>
    <ligand>
        <name>[4Fe-4S] cluster</name>
        <dbReference type="ChEBI" id="CHEBI:49883"/>
        <label>3</label>
    </ligand>
</feature>
<dbReference type="InterPro" id="IPR019546">
    <property type="entry name" value="TAT_signal_bac_arc"/>
</dbReference>
<dbReference type="PANTHER" id="PTHR43545">
    <property type="entry name" value="FORMATE DEHYDROGENASE, NITRATE-INDUCIBLE, IRON-SULFUR SUBUNIT"/>
    <property type="match status" value="1"/>
</dbReference>
<dbReference type="CDD" id="cd10561">
    <property type="entry name" value="HybA_like"/>
    <property type="match status" value="1"/>
</dbReference>
<dbReference type="InterPro" id="IPR006311">
    <property type="entry name" value="TAT_signal"/>
</dbReference>
<dbReference type="PIRSF" id="PIRSF036298">
    <property type="entry name" value="FDH_4Fe4S"/>
    <property type="match status" value="1"/>
</dbReference>
<sequence length="323" mass="35786">MKKQSRRDFLKTVAASAGIVAGCAGSALGNETLHVNNEELGMLYDATKCVGCKACMAACKRVNHDYGSLSYEKASFDKDGLWDAPSDLSGSTRTLIKLFKESDTRWSYVKYSCMHCQKPSCVSVCPVSAMTKEKVSGIVDYNKNTCIGCRYCQVACPYNIPKFQWEKAIPQIVKCDLCRNTNLKERGISACAETCPTHAIKFGKRKELLEEAHQRLRENPDKYIAHVYGEHEGGGTNHLYLASMPFNKLGLPDIKPEPPAEFSEKIQHTIYKGFIAPVALYSTLCFIAIKNMKGHGTGADDSHSTGHQNESHKNESPKNGEER</sequence>
<dbReference type="Proteomes" id="UP000636888">
    <property type="component" value="Unassembled WGS sequence"/>
</dbReference>
<feature type="domain" description="4Fe-4S ferredoxin-type" evidence="10">
    <location>
        <begin position="137"/>
        <end position="166"/>
    </location>
</feature>
<dbReference type="Gene3D" id="3.30.70.20">
    <property type="match status" value="2"/>
</dbReference>
<dbReference type="InterPro" id="IPR014603">
    <property type="entry name" value="Formate_DH_Fe-S_su"/>
</dbReference>
<comment type="subunit">
    <text evidence="2">Heterodimer of a large and a small subunit.</text>
</comment>
<evidence type="ECO:0000313" key="11">
    <source>
        <dbReference type="EMBL" id="MBJ6723753.1"/>
    </source>
</evidence>
<dbReference type="PANTHER" id="PTHR43545:SF1">
    <property type="entry name" value="HYDROGENASE-2 OPERON PROTEIN HYBA"/>
    <property type="match status" value="1"/>
</dbReference>
<dbReference type="PROSITE" id="PS51257">
    <property type="entry name" value="PROKAR_LIPOPROTEIN"/>
    <property type="match status" value="1"/>
</dbReference>
<keyword evidence="6 8" id="KW-0408">Iron</keyword>
<evidence type="ECO:0000256" key="9">
    <source>
        <dbReference type="SAM" id="MobiDB-lite"/>
    </source>
</evidence>
<dbReference type="GO" id="GO:0045333">
    <property type="term" value="P:cellular respiration"/>
    <property type="evidence" value="ECO:0007669"/>
    <property type="project" value="InterPro"/>
</dbReference>
<dbReference type="PROSITE" id="PS51318">
    <property type="entry name" value="TAT"/>
    <property type="match status" value="1"/>
</dbReference>
<reference evidence="11" key="1">
    <citation type="submission" date="2020-12" db="EMBL/GenBank/DDBJ databases">
        <title>Geomonas sp. Red875, isolated from river sediment.</title>
        <authorList>
            <person name="Xu Z."/>
            <person name="Zhang Z."/>
            <person name="Masuda Y."/>
            <person name="Itoh H."/>
            <person name="Senoo K."/>
        </authorList>
    </citation>
    <scope>NUCLEOTIDE SEQUENCE</scope>
    <source>
        <strain evidence="11">Red875</strain>
    </source>
</reference>
<name>A0A8J7IM74_9BACT</name>
<feature type="compositionally biased region" description="Basic and acidic residues" evidence="9">
    <location>
        <begin position="298"/>
        <end position="323"/>
    </location>
</feature>
<feature type="binding site" evidence="8">
    <location>
        <position position="195"/>
    </location>
    <ligand>
        <name>[4Fe-4S] cluster</name>
        <dbReference type="ChEBI" id="CHEBI:49883"/>
        <label>1</label>
    </ligand>
</feature>
<evidence type="ECO:0000256" key="7">
    <source>
        <dbReference type="ARBA" id="ARBA00023014"/>
    </source>
</evidence>